<name>A0A0F9VNV2_9ZZZZ</name>
<proteinExistence type="predicted"/>
<reference evidence="1" key="1">
    <citation type="journal article" date="2015" name="Nature">
        <title>Complex archaea that bridge the gap between prokaryotes and eukaryotes.</title>
        <authorList>
            <person name="Spang A."/>
            <person name="Saw J.H."/>
            <person name="Jorgensen S.L."/>
            <person name="Zaremba-Niedzwiedzka K."/>
            <person name="Martijn J."/>
            <person name="Lind A.E."/>
            <person name="van Eijk R."/>
            <person name="Schleper C."/>
            <person name="Guy L."/>
            <person name="Ettema T.J."/>
        </authorList>
    </citation>
    <scope>NUCLEOTIDE SEQUENCE</scope>
</reference>
<protein>
    <submittedName>
        <fullName evidence="1">Uncharacterized protein</fullName>
    </submittedName>
</protein>
<gene>
    <name evidence="1" type="ORF">LCGC14_0383250</name>
</gene>
<evidence type="ECO:0000313" key="1">
    <source>
        <dbReference type="EMBL" id="KKN75166.1"/>
    </source>
</evidence>
<dbReference type="EMBL" id="LAZR01000314">
    <property type="protein sequence ID" value="KKN75166.1"/>
    <property type="molecule type" value="Genomic_DNA"/>
</dbReference>
<accession>A0A0F9VNV2</accession>
<comment type="caution">
    <text evidence="1">The sequence shown here is derived from an EMBL/GenBank/DDBJ whole genome shotgun (WGS) entry which is preliminary data.</text>
</comment>
<organism evidence="1">
    <name type="scientific">marine sediment metagenome</name>
    <dbReference type="NCBI Taxonomy" id="412755"/>
    <lineage>
        <taxon>unclassified sequences</taxon>
        <taxon>metagenomes</taxon>
        <taxon>ecological metagenomes</taxon>
    </lineage>
</organism>
<sequence>MTTNELGIDIVSNILGDLVYDRCICKEGYSTLALHKGGSHARVWIHEDGSVCYRPAFEVYGDILLSGEVADILSKHEIKTHQIINCPYREDKQ</sequence>
<dbReference type="AlphaFoldDB" id="A0A0F9VNV2"/>